<dbReference type="InterPro" id="IPR021383">
    <property type="entry name" value="DUF3015"/>
</dbReference>
<proteinExistence type="predicted"/>
<sequence>MLYLIEKGSKMKKMLVSLAAVAALSTGAFATVNNQTGCGLGSMLIKDDSSAVMLALQATTNGTSGNQTFGITSGTLGCKKTKFVMNERASEFVASNMDILAKEIAVGHGESLDALDELLKVDDKVAFNTALQANYNKIYSSKSVKMADVLDNISTTVL</sequence>
<name>A0A1W1CTW7_9ZZZZ</name>
<dbReference type="AlphaFoldDB" id="A0A1W1CTW7"/>
<evidence type="ECO:0000313" key="1">
    <source>
        <dbReference type="EMBL" id="SFV69147.1"/>
    </source>
</evidence>
<dbReference type="Pfam" id="PF11220">
    <property type="entry name" value="DUF3015"/>
    <property type="match status" value="1"/>
</dbReference>
<evidence type="ECO:0008006" key="2">
    <source>
        <dbReference type="Google" id="ProtNLM"/>
    </source>
</evidence>
<dbReference type="EMBL" id="FPHH01000119">
    <property type="protein sequence ID" value="SFV69147.1"/>
    <property type="molecule type" value="Genomic_DNA"/>
</dbReference>
<gene>
    <name evidence="1" type="ORF">MNB_SM-5-199</name>
</gene>
<reference evidence="1" key="1">
    <citation type="submission" date="2016-10" db="EMBL/GenBank/DDBJ databases">
        <authorList>
            <person name="de Groot N.N."/>
        </authorList>
    </citation>
    <scope>NUCLEOTIDE SEQUENCE</scope>
</reference>
<accession>A0A1W1CTW7</accession>
<organism evidence="1">
    <name type="scientific">hydrothermal vent metagenome</name>
    <dbReference type="NCBI Taxonomy" id="652676"/>
    <lineage>
        <taxon>unclassified sequences</taxon>
        <taxon>metagenomes</taxon>
        <taxon>ecological metagenomes</taxon>
    </lineage>
</organism>
<protein>
    <recommendedName>
        <fullName evidence="2">DUF3015 domain-containing protein</fullName>
    </recommendedName>
</protein>